<protein>
    <submittedName>
        <fullName evidence="1">Uncharacterized protein</fullName>
    </submittedName>
</protein>
<dbReference type="OrthoDB" id="1793581at2"/>
<comment type="caution">
    <text evidence="1">The sequence shown here is derived from an EMBL/GenBank/DDBJ whole genome shotgun (WGS) entry which is preliminary data.</text>
</comment>
<gene>
    <name evidence="1" type="ORF">HMPREF9141_2308</name>
</gene>
<keyword evidence="2" id="KW-1185">Reference proteome</keyword>
<accession>F0F9P1</accession>
<dbReference type="EMBL" id="AEWX01000034">
    <property type="protein sequence ID" value="EGC19057.1"/>
    <property type="molecule type" value="Genomic_DNA"/>
</dbReference>
<dbReference type="AlphaFoldDB" id="F0F9P1"/>
<evidence type="ECO:0000313" key="2">
    <source>
        <dbReference type="Proteomes" id="UP000005697"/>
    </source>
</evidence>
<sequence>MHHCKFVAIFADRKSVQEAGNRCGRPAEGHAAGWAEAMSEIVKRMRELGTPTDIIAPATGLAPEEIARL</sequence>
<dbReference type="Proteomes" id="UP000005697">
    <property type="component" value="Unassembled WGS sequence"/>
</dbReference>
<reference evidence="1 2" key="1">
    <citation type="submission" date="2011-01" db="EMBL/GenBank/DDBJ databases">
        <authorList>
            <person name="Muzny D."/>
            <person name="Qin X."/>
            <person name="Deng J."/>
            <person name="Jiang H."/>
            <person name="Liu Y."/>
            <person name="Qu J."/>
            <person name="Song X.-Z."/>
            <person name="Zhang L."/>
            <person name="Thornton R."/>
            <person name="Coyle M."/>
            <person name="Francisco L."/>
            <person name="Jackson L."/>
            <person name="Javaid M."/>
            <person name="Korchina V."/>
            <person name="Kovar C."/>
            <person name="Mata R."/>
            <person name="Mathew T."/>
            <person name="Ngo R."/>
            <person name="Nguyen L."/>
            <person name="Nguyen N."/>
            <person name="Okwuonu G."/>
            <person name="Ongeri F."/>
            <person name="Pham C."/>
            <person name="Simmons D."/>
            <person name="Wilczek-Boney K."/>
            <person name="Hale W."/>
            <person name="Jakkamsetti A."/>
            <person name="Pham P."/>
            <person name="Ruth R."/>
            <person name="San Lucas F."/>
            <person name="Warren J."/>
            <person name="Zhang J."/>
            <person name="Zhao Z."/>
            <person name="Zhou C."/>
            <person name="Zhu D."/>
            <person name="Lee S."/>
            <person name="Bess C."/>
            <person name="Blankenburg K."/>
            <person name="Forbes L."/>
            <person name="Fu Q."/>
            <person name="Gubbala S."/>
            <person name="Hirani K."/>
            <person name="Jayaseelan J.C."/>
            <person name="Lara F."/>
            <person name="Munidasa M."/>
            <person name="Palculict T."/>
            <person name="Patil S."/>
            <person name="Pu L.-L."/>
            <person name="Saada N."/>
            <person name="Tang L."/>
            <person name="Weissenberger G."/>
            <person name="Zhu Y."/>
            <person name="Hemphill L."/>
            <person name="Shang Y."/>
            <person name="Youmans B."/>
            <person name="Ayvaz T."/>
            <person name="Ross M."/>
            <person name="Santibanez J."/>
            <person name="Aqrawi P."/>
            <person name="Gross S."/>
            <person name="Joshi V."/>
            <person name="Fowler G."/>
            <person name="Nazareth L."/>
            <person name="Reid J."/>
            <person name="Worley K."/>
            <person name="Petrosino J."/>
            <person name="Highlander S."/>
            <person name="Gibbs R."/>
        </authorList>
    </citation>
    <scope>NUCLEOTIDE SEQUENCE [LARGE SCALE GENOMIC DNA]</scope>
    <source>
        <strain evidence="1 2">DSM 16608</strain>
    </source>
</reference>
<proteinExistence type="predicted"/>
<name>F0F9P1_9BACT</name>
<dbReference type="HOGENOM" id="CLU_2772465_0_0_10"/>
<dbReference type="RefSeq" id="WP_007367060.1">
    <property type="nucleotide sequence ID" value="NZ_GL872282.1"/>
</dbReference>
<dbReference type="STRING" id="888743.HMPREF9141_2308"/>
<organism evidence="1 2">
    <name type="scientific">Prevotella multiformis DSM 16608</name>
    <dbReference type="NCBI Taxonomy" id="888743"/>
    <lineage>
        <taxon>Bacteria</taxon>
        <taxon>Pseudomonadati</taxon>
        <taxon>Bacteroidota</taxon>
        <taxon>Bacteroidia</taxon>
        <taxon>Bacteroidales</taxon>
        <taxon>Prevotellaceae</taxon>
        <taxon>Prevotella</taxon>
    </lineage>
</organism>
<evidence type="ECO:0000313" key="1">
    <source>
        <dbReference type="EMBL" id="EGC19057.1"/>
    </source>
</evidence>